<dbReference type="Proteomes" id="UP000183180">
    <property type="component" value="Unassembled WGS sequence"/>
</dbReference>
<name>A0A1H2I845_9ACTN</name>
<dbReference type="STRING" id="158898.SAMN04488548_134928"/>
<dbReference type="RefSeq" id="WP_074849310.1">
    <property type="nucleotide sequence ID" value="NZ_FNLM01000034.1"/>
</dbReference>
<evidence type="ECO:0000313" key="2">
    <source>
        <dbReference type="EMBL" id="SDU40096.1"/>
    </source>
</evidence>
<feature type="compositionally biased region" description="Acidic residues" evidence="1">
    <location>
        <begin position="508"/>
        <end position="519"/>
    </location>
</feature>
<evidence type="ECO:0000313" key="3">
    <source>
        <dbReference type="Proteomes" id="UP000183180"/>
    </source>
</evidence>
<dbReference type="EMBL" id="FNLM01000034">
    <property type="protein sequence ID" value="SDU40096.1"/>
    <property type="molecule type" value="Genomic_DNA"/>
</dbReference>
<sequence length="547" mass="55028">MNLTKRSKILIAVVGVIAILGVVGQATGVLAAWNDKVWGKATFTRAANLEGYARSTTAHAYTNRAITSGEFTATNATHTQANPGTTLIPSATGWTHASSSGILLLGTVSADGRSSATYTMNGSVVTANAASNARNIELFPTGFASVLNTDNSQYSASVSCSSSNWGGAVSTTAVAPAGGSFRVGLTSYTVPSANQTTTIDSLAAGFRVQGTLKSTVTTTAKRALSTLILDVDIKTAITQTTVWTVTVQFVRAECGIGEPLPSAGVQSAAAARLARLAPSSSSAEPSESAASSSADSSESATPGSESAASESESSSAARSESESASSASSSESEAADTPVAGQGPTTPTDVDVGDRFPVIATDGTDLGVATIQKIESTAPSEGAKATVAVKMSVTTSDTGGDGRLSSVAWDDFAPIVGGVQQASGRATAEGSPLPAQLEPGRTYTGWVTFTAPSAAGSAIWKAPGTAGFTFVLPEPEVPVTSMTSKPAPVVKAPETSAPETSEPAADAPEADASEPEDSDPVPTPEKKQSRSSSDDSSESSSASSDEE</sequence>
<proteinExistence type="predicted"/>
<dbReference type="AlphaFoldDB" id="A0A1H2I845"/>
<feature type="compositionally biased region" description="Low complexity" evidence="1">
    <location>
        <begin position="496"/>
        <end position="507"/>
    </location>
</feature>
<reference evidence="2 3" key="1">
    <citation type="submission" date="2016-10" db="EMBL/GenBank/DDBJ databases">
        <authorList>
            <person name="de Groot N.N."/>
        </authorList>
    </citation>
    <scope>NUCLEOTIDE SEQUENCE [LARGE SCALE GENOMIC DNA]</scope>
    <source>
        <strain evidence="2 3">DSM 44215</strain>
    </source>
</reference>
<evidence type="ECO:0000256" key="1">
    <source>
        <dbReference type="SAM" id="MobiDB-lite"/>
    </source>
</evidence>
<feature type="compositionally biased region" description="Low complexity" evidence="1">
    <location>
        <begin position="538"/>
        <end position="547"/>
    </location>
</feature>
<gene>
    <name evidence="2" type="ORF">SAMN04488548_134928</name>
</gene>
<organism evidence="2 3">
    <name type="scientific">Gordonia westfalica</name>
    <dbReference type="NCBI Taxonomy" id="158898"/>
    <lineage>
        <taxon>Bacteria</taxon>
        <taxon>Bacillati</taxon>
        <taxon>Actinomycetota</taxon>
        <taxon>Actinomycetes</taxon>
        <taxon>Mycobacteriales</taxon>
        <taxon>Gordoniaceae</taxon>
        <taxon>Gordonia</taxon>
    </lineage>
</organism>
<accession>A0A1H2I845</accession>
<protein>
    <submittedName>
        <fullName evidence="2">Uncharacterized protein</fullName>
    </submittedName>
</protein>
<dbReference type="OrthoDB" id="4382153at2"/>
<feature type="region of interest" description="Disordered" evidence="1">
    <location>
        <begin position="478"/>
        <end position="547"/>
    </location>
</feature>
<feature type="region of interest" description="Disordered" evidence="1">
    <location>
        <begin position="278"/>
        <end position="358"/>
    </location>
</feature>
<feature type="compositionally biased region" description="Low complexity" evidence="1">
    <location>
        <begin position="278"/>
        <end position="332"/>
    </location>
</feature>